<dbReference type="InterPro" id="IPR001570">
    <property type="entry name" value="Peptidase_M4_C_domain"/>
</dbReference>
<dbReference type="InterPro" id="IPR013856">
    <property type="entry name" value="Peptidase_M4_domain"/>
</dbReference>
<gene>
    <name evidence="12" type="ORF">J2Z44_003126</name>
</gene>
<keyword evidence="8 12" id="KW-0482">Metalloprotease</keyword>
<dbReference type="SUPFAM" id="SSF69360">
    <property type="entry name" value="Cell wall binding repeat"/>
    <property type="match status" value="1"/>
</dbReference>
<feature type="repeat" description="Cell wall-binding" evidence="9">
    <location>
        <begin position="1067"/>
        <end position="1086"/>
    </location>
</feature>
<evidence type="ECO:0000259" key="11">
    <source>
        <dbReference type="SMART" id="SM00635"/>
    </source>
</evidence>
<dbReference type="Gene3D" id="2.10.270.10">
    <property type="entry name" value="Cholin Binding"/>
    <property type="match status" value="3"/>
</dbReference>
<dbReference type="PANTHER" id="PTHR33794">
    <property type="entry name" value="BACILLOLYSIN"/>
    <property type="match status" value="1"/>
</dbReference>
<evidence type="ECO:0000313" key="13">
    <source>
        <dbReference type="Proteomes" id="UP001519308"/>
    </source>
</evidence>
<feature type="signal peptide" evidence="10">
    <location>
        <begin position="1"/>
        <end position="24"/>
    </location>
</feature>
<dbReference type="SUPFAM" id="SSF49373">
    <property type="entry name" value="Invasin/intimin cell-adhesion fragments"/>
    <property type="match status" value="2"/>
</dbReference>
<evidence type="ECO:0000313" key="12">
    <source>
        <dbReference type="EMBL" id="MBP2023289.1"/>
    </source>
</evidence>
<dbReference type="Gene3D" id="2.60.120.380">
    <property type="match status" value="2"/>
</dbReference>
<keyword evidence="5" id="KW-0677">Repeat</keyword>
<dbReference type="SMART" id="SM00635">
    <property type="entry name" value="BID_2"/>
    <property type="match status" value="2"/>
</dbReference>
<keyword evidence="13" id="KW-1185">Reference proteome</keyword>
<protein>
    <submittedName>
        <fullName evidence="12">Zn-dependent metalloprotease</fullName>
    </submittedName>
</protein>
<dbReference type="Proteomes" id="UP001519308">
    <property type="component" value="Unassembled WGS sequence"/>
</dbReference>
<dbReference type="Gene3D" id="1.10.390.10">
    <property type="entry name" value="Neutral Protease Domain 2"/>
    <property type="match status" value="1"/>
</dbReference>
<evidence type="ECO:0000256" key="7">
    <source>
        <dbReference type="ARBA" id="ARBA00022833"/>
    </source>
</evidence>
<evidence type="ECO:0000256" key="10">
    <source>
        <dbReference type="SAM" id="SignalP"/>
    </source>
</evidence>
<feature type="domain" description="BIG2" evidence="11">
    <location>
        <begin position="900"/>
        <end position="978"/>
    </location>
</feature>
<comment type="caution">
    <text evidence="12">The sequence shown here is derived from an EMBL/GenBank/DDBJ whole genome shotgun (WGS) entry which is preliminary data.</text>
</comment>
<dbReference type="RefSeq" id="WP_161624466.1">
    <property type="nucleotide sequence ID" value="NZ_JAGGLL010000026.1"/>
</dbReference>
<dbReference type="PANTHER" id="PTHR33794:SF1">
    <property type="entry name" value="BACILLOLYSIN"/>
    <property type="match status" value="1"/>
</dbReference>
<keyword evidence="4 10" id="KW-0732">Signal</keyword>
<dbReference type="SUPFAM" id="SSF89260">
    <property type="entry name" value="Collagen-binding domain"/>
    <property type="match status" value="2"/>
</dbReference>
<evidence type="ECO:0000256" key="9">
    <source>
        <dbReference type="PROSITE-ProRule" id="PRU00591"/>
    </source>
</evidence>
<evidence type="ECO:0000256" key="8">
    <source>
        <dbReference type="ARBA" id="ARBA00023049"/>
    </source>
</evidence>
<organism evidence="12 13">
    <name type="scientific">Clostridium punense</name>
    <dbReference type="NCBI Taxonomy" id="1054297"/>
    <lineage>
        <taxon>Bacteria</taxon>
        <taxon>Bacillati</taxon>
        <taxon>Bacillota</taxon>
        <taxon>Clostridia</taxon>
        <taxon>Eubacteriales</taxon>
        <taxon>Clostridiaceae</taxon>
        <taxon>Clostridium</taxon>
    </lineage>
</organism>
<keyword evidence="7" id="KW-0862">Zinc</keyword>
<reference evidence="12 13" key="1">
    <citation type="submission" date="2021-03" db="EMBL/GenBank/DDBJ databases">
        <title>Genomic Encyclopedia of Type Strains, Phase IV (KMG-IV): sequencing the most valuable type-strain genomes for metagenomic binning, comparative biology and taxonomic classification.</title>
        <authorList>
            <person name="Goeker M."/>
        </authorList>
    </citation>
    <scope>NUCLEOTIDE SEQUENCE [LARGE SCALE GENOMIC DNA]</scope>
    <source>
        <strain evidence="12 13">DSM 28650</strain>
    </source>
</reference>
<accession>A0ABS4K683</accession>
<dbReference type="InterPro" id="IPR003343">
    <property type="entry name" value="Big_2"/>
</dbReference>
<evidence type="ECO:0000256" key="5">
    <source>
        <dbReference type="ARBA" id="ARBA00022737"/>
    </source>
</evidence>
<dbReference type="Pfam" id="PF01447">
    <property type="entry name" value="Peptidase_M4"/>
    <property type="match status" value="1"/>
</dbReference>
<name>A0ABS4K683_9CLOT</name>
<sequence length="1245" mass="137661">MNKKFLSAFLSLTLVITSSIPALGMDQKRASLSQEKSIENSNEDADKLNEKDGQVFLSGKLSKRQVASKDSAIKYLQENKDLLPIEDIDENLEIVETKKDELGGTFVTFQQTIKGIKLKDKFIKVYFSKDGVISSVTGELDKNKEITYLGNKVVSEDEAITIAKSHYTYETLRQTPKAERLILSKNNKNYEVFKVNISYSKPSFGNWDVYIEVTSGKALHSENHIRNANEVAGTGIDVQGFKRSLNLYYDNSLYQMRDYTRPSTGGILTYSSNGATDGGYIVSSSTSSFNSEYDKASVSAHYNTGQVIDFYKKLFNRNSIDNAGMRVDSFTHYGSNYNNAFWTGYEMVYGDGDGKKFTYLSGDLDIVGHEITHGVIDRTSGLGYEMQSGALNESMADVFGVLISTYSKYNVASGGKWTFNPADWVVGDDVYTPSIKGDALRSLSNPSQYNQPSHMKDYKDLPNTEESDWGGVHLNSGIPNKAAYLIAEAIGMEKTAKIYYRALENYIYGNTTFINAKKAFMQAAKDLYGIGGVEASAINKAFSSVGVGQVAETDVYESNDSLLEAYPLEIGKGYDSYISTESDADFYKLTIDSPVTMNILLANLHEKYNLYLLDSKGSILYYSDDALTYQKFVSYNFTAAGDYYIMVDAVKDFSPTEKYHLRVDKATTNEFEDNYEPNNNFSEAYAIDLGKEYQSWISASGDSDYYKIHADSLGFMSVELKSLPFYYNVSLYTPTGELLRFSNDSREESQILNFSVTSPGDYYVLVYSYYGAYSAANKYSLKVDVNNFSSIGAIETPAENESVSGKINISGWYLDKAEITKVQILVDGVPVSGEGVYGDPRPDIAALHPEYNNNNSGFHFELATNYFPSGPHTISVQVSNTLGHVVPLASRTVTFLNIIPVTDIVLDNGMIFFNKPGEKSIIHAIVIPTFATNKNVNWKTSNPSVAVVDSNGIVTSVGPGSATVSAITEDGGLIATSLITVLNPVKGVSLNKTELKLKQGEQASLTATINPSDASEKTVEWKSSNNSVATVDSYGRIVAVGRGTSTIMVTTKDGSYTASCIVSVVGKVGWSYENGSWYYYNEDGTMRVGWLYTSNRWYYLNSNGKMATGWVLDGTIWYFMDSYGAMVTGWQKLGNVWYYFKSSGAMATNWLNLGGTWYYLKPSGAMATGWVNLSGTWYYLKDSGAMATGWLTLGSTRYYLKPSGAMATGWLLTGGKWYYFLSSGAMAVNTTVNGYRFDRNGVWIS</sequence>
<dbReference type="InterPro" id="IPR023612">
    <property type="entry name" value="Peptidase_M4"/>
</dbReference>
<dbReference type="Pfam" id="PF17957">
    <property type="entry name" value="Big_7"/>
    <property type="match status" value="1"/>
</dbReference>
<evidence type="ECO:0000256" key="4">
    <source>
        <dbReference type="ARBA" id="ARBA00022729"/>
    </source>
</evidence>
<evidence type="ECO:0000256" key="6">
    <source>
        <dbReference type="ARBA" id="ARBA00022801"/>
    </source>
</evidence>
<feature type="repeat" description="Cell wall-binding" evidence="9">
    <location>
        <begin position="1167"/>
        <end position="1186"/>
    </location>
</feature>
<dbReference type="Pfam" id="PF07504">
    <property type="entry name" value="FTP"/>
    <property type="match status" value="1"/>
</dbReference>
<feature type="repeat" description="Cell wall-binding" evidence="9">
    <location>
        <begin position="1207"/>
        <end position="1226"/>
    </location>
</feature>
<dbReference type="GO" id="GO:0008237">
    <property type="term" value="F:metallopeptidase activity"/>
    <property type="evidence" value="ECO:0007669"/>
    <property type="project" value="UniProtKB-KW"/>
</dbReference>
<dbReference type="InterPro" id="IPR018337">
    <property type="entry name" value="Cell_wall/Cho-bd_repeat"/>
</dbReference>
<dbReference type="Pfam" id="PF19127">
    <property type="entry name" value="Choline_bind_3"/>
    <property type="match status" value="2"/>
</dbReference>
<dbReference type="PRINTS" id="PR00730">
    <property type="entry name" value="THERMOLYSIN"/>
</dbReference>
<feature type="domain" description="BIG2" evidence="11">
    <location>
        <begin position="984"/>
        <end position="1061"/>
    </location>
</feature>
<evidence type="ECO:0000256" key="1">
    <source>
        <dbReference type="ARBA" id="ARBA00009388"/>
    </source>
</evidence>
<dbReference type="PROSITE" id="PS51170">
    <property type="entry name" value="CW"/>
    <property type="match status" value="6"/>
</dbReference>
<keyword evidence="6" id="KW-0378">Hydrolase</keyword>
<dbReference type="InterPro" id="IPR011096">
    <property type="entry name" value="FTP_domain"/>
</dbReference>
<evidence type="ECO:0000256" key="2">
    <source>
        <dbReference type="ARBA" id="ARBA00022670"/>
    </source>
</evidence>
<feature type="repeat" description="Cell wall-binding" evidence="9">
    <location>
        <begin position="1087"/>
        <end position="1106"/>
    </location>
</feature>
<dbReference type="InterPro" id="IPR050728">
    <property type="entry name" value="Zinc_Metalloprotease_M4"/>
</dbReference>
<dbReference type="Pfam" id="PF02868">
    <property type="entry name" value="Peptidase_M4_C"/>
    <property type="match status" value="1"/>
</dbReference>
<evidence type="ECO:0000256" key="3">
    <source>
        <dbReference type="ARBA" id="ARBA00022723"/>
    </source>
</evidence>
<dbReference type="InterPro" id="IPR027268">
    <property type="entry name" value="Peptidase_M4/M1_CTD_sf"/>
</dbReference>
<dbReference type="SUPFAM" id="SSF55486">
    <property type="entry name" value="Metalloproteases ('zincins'), catalytic domain"/>
    <property type="match status" value="1"/>
</dbReference>
<feature type="repeat" description="Cell wall-binding" evidence="9">
    <location>
        <begin position="1147"/>
        <end position="1166"/>
    </location>
</feature>
<dbReference type="Gene3D" id="3.10.170.10">
    <property type="match status" value="1"/>
</dbReference>
<comment type="similarity">
    <text evidence="1">Belongs to the peptidase M4 family.</text>
</comment>
<feature type="repeat" description="Cell wall-binding" evidence="9">
    <location>
        <begin position="1127"/>
        <end position="1146"/>
    </location>
</feature>
<dbReference type="EMBL" id="JAGGLL010000026">
    <property type="protein sequence ID" value="MBP2023289.1"/>
    <property type="molecule type" value="Genomic_DNA"/>
</dbReference>
<keyword evidence="3" id="KW-0479">Metal-binding</keyword>
<dbReference type="InterPro" id="IPR008964">
    <property type="entry name" value="Invasin/intimin_cell_adhesion"/>
</dbReference>
<dbReference type="Pfam" id="PF01473">
    <property type="entry name" value="Choline_bind_1"/>
    <property type="match status" value="3"/>
</dbReference>
<dbReference type="Pfam" id="PF02368">
    <property type="entry name" value="Big_2"/>
    <property type="match status" value="2"/>
</dbReference>
<dbReference type="CDD" id="cd09597">
    <property type="entry name" value="M4_TLP"/>
    <property type="match status" value="1"/>
</dbReference>
<feature type="chain" id="PRO_5047487300" evidence="10">
    <location>
        <begin position="25"/>
        <end position="1245"/>
    </location>
</feature>
<keyword evidence="2" id="KW-0645">Protease</keyword>
<proteinExistence type="inferred from homology"/>
<dbReference type="Gene3D" id="2.60.40.1080">
    <property type="match status" value="2"/>
</dbReference>